<dbReference type="PANTHER" id="PTHR45947">
    <property type="entry name" value="SULFOQUINOVOSYL TRANSFERASE SQD2"/>
    <property type="match status" value="1"/>
</dbReference>
<dbReference type="Proteomes" id="UP001316087">
    <property type="component" value="Unassembled WGS sequence"/>
</dbReference>
<dbReference type="InterPro" id="IPR001296">
    <property type="entry name" value="Glyco_trans_1"/>
</dbReference>
<comment type="caution">
    <text evidence="3">The sequence shown here is derived from an EMBL/GenBank/DDBJ whole genome shotgun (WGS) entry which is preliminary data.</text>
</comment>
<keyword evidence="4" id="KW-1185">Reference proteome</keyword>
<dbReference type="InterPro" id="IPR050194">
    <property type="entry name" value="Glycosyltransferase_grp1"/>
</dbReference>
<dbReference type="RefSeq" id="WP_241368297.1">
    <property type="nucleotide sequence ID" value="NZ_JAKZFC010000001.1"/>
</dbReference>
<evidence type="ECO:0000313" key="3">
    <source>
        <dbReference type="EMBL" id="MCH7321266.1"/>
    </source>
</evidence>
<evidence type="ECO:0000313" key="4">
    <source>
        <dbReference type="Proteomes" id="UP001316087"/>
    </source>
</evidence>
<sequence length="387" mass="43119">MKKLKIGITCYPTVGGSGVIATELGKMLAERGHEIHFITSSVPFRLNKIYPNVFFHEVEVNNYSVFQYPPYDIALASKMADVIKEEHLDILHVHYAIPHAVCAVLARDMSGRDFGIVTTLHGTDISVLGEDSTLAQAIKYGIDRSDAVTAVSEALKQQTYDLIDTNAPIDTIYNFVDEQVFKPGNPGNLKQQFGIEDDEKVIIHVSNFRKIKNLPDIIESFMKIRARMPAKLLLVGDGPEKHRVMEQVKASAYKKDVLFLGKQENITELYTISDLKLLLSEKESFGLVLLEAMACGVPGIGTAIGGIPEVIEHGVNGYIVELGDTQAVADYAVQLLQDEQQHSAFRQAALHAVSEHFHQHKIIKQYEDLYERVVAKKNDSETMANRN</sequence>
<evidence type="ECO:0000259" key="1">
    <source>
        <dbReference type="Pfam" id="PF00534"/>
    </source>
</evidence>
<dbReference type="Pfam" id="PF13439">
    <property type="entry name" value="Glyco_transf_4"/>
    <property type="match status" value="1"/>
</dbReference>
<dbReference type="SUPFAM" id="SSF53756">
    <property type="entry name" value="UDP-Glycosyltransferase/glycogen phosphorylase"/>
    <property type="match status" value="1"/>
</dbReference>
<dbReference type="Gene3D" id="3.40.50.2000">
    <property type="entry name" value="Glycogen Phosphorylase B"/>
    <property type="match status" value="2"/>
</dbReference>
<evidence type="ECO:0000259" key="2">
    <source>
        <dbReference type="Pfam" id="PF13439"/>
    </source>
</evidence>
<dbReference type="EMBL" id="JAKZFC010000001">
    <property type="protein sequence ID" value="MCH7321266.1"/>
    <property type="molecule type" value="Genomic_DNA"/>
</dbReference>
<dbReference type="Pfam" id="PF00534">
    <property type="entry name" value="Glycos_transf_1"/>
    <property type="match status" value="1"/>
</dbReference>
<dbReference type="NCBIfam" id="TIGR03999">
    <property type="entry name" value="thiol_BshA"/>
    <property type="match status" value="1"/>
</dbReference>
<protein>
    <submittedName>
        <fullName evidence="3">N-acetyl-alpha-D-glucosaminyl L-malate synthase BshA</fullName>
    </submittedName>
</protein>
<dbReference type="InterPro" id="IPR023881">
    <property type="entry name" value="Thiol_BshA"/>
</dbReference>
<gene>
    <name evidence="3" type="primary">bshA</name>
    <name evidence="3" type="ORF">LZ480_05110</name>
</gene>
<reference evidence="3 4" key="1">
    <citation type="submission" date="2022-03" db="EMBL/GenBank/DDBJ databases">
        <authorList>
            <person name="Jo J.-H."/>
            <person name="Im W.-T."/>
        </authorList>
    </citation>
    <scope>NUCLEOTIDE SEQUENCE [LARGE SCALE GENOMIC DNA]</scope>
    <source>
        <strain evidence="3 4">MA9</strain>
    </source>
</reference>
<feature type="domain" description="Glycosyltransferase subfamily 4-like N-terminal" evidence="2">
    <location>
        <begin position="14"/>
        <end position="179"/>
    </location>
</feature>
<dbReference type="InterPro" id="IPR028098">
    <property type="entry name" value="Glyco_trans_4-like_N"/>
</dbReference>
<name>A0ABS9UA99_9BACL</name>
<accession>A0ABS9UA99</accession>
<dbReference type="PANTHER" id="PTHR45947:SF3">
    <property type="entry name" value="SULFOQUINOVOSYL TRANSFERASE SQD2"/>
    <property type="match status" value="1"/>
</dbReference>
<feature type="domain" description="Glycosyl transferase family 1" evidence="1">
    <location>
        <begin position="189"/>
        <end position="349"/>
    </location>
</feature>
<proteinExistence type="predicted"/>
<organism evidence="3 4">
    <name type="scientific">Solibacillus palustris</name>
    <dbReference type="NCBI Taxonomy" id="2908203"/>
    <lineage>
        <taxon>Bacteria</taxon>
        <taxon>Bacillati</taxon>
        <taxon>Bacillota</taxon>
        <taxon>Bacilli</taxon>
        <taxon>Bacillales</taxon>
        <taxon>Caryophanaceae</taxon>
        <taxon>Solibacillus</taxon>
    </lineage>
</organism>